<keyword evidence="5 8" id="KW-0812">Transmembrane</keyword>
<feature type="transmembrane region" description="Helical" evidence="8">
    <location>
        <begin position="51"/>
        <end position="71"/>
    </location>
</feature>
<keyword evidence="3" id="KW-1003">Cell membrane</keyword>
<accession>A0ABN3PIP4</accession>
<sequence>MLLVVAVAVITAFTLIPVGFVGWFVMATGPDALGQLLFRPRIGELLTNTVLLILIAVPLCVSVGVGGAWLVERTTLPLRRVWSVLQVVPLAIPAFVVSYAWASTVPAFGGLAGGVLIAVLAYSGLVYLPALATLRRLDPALEDVARSLGHSNARVFWTVVIPQLRYAISGGALLVGLHLLAEYGAFAQIRFETFTTAIVVQYSSAFAGPVANAMGAVVAVLALLMLTTDSLARGRVRFARTGSGAPVPAQRTVLAPLAGVLLTVALALYASLSVAVPTATTGRWLLGGPWWDQRWLGDALVTTVILAVSGAAVTSAVALVLAWLGVRYPGRATRVLESANFVASSFPSIIVALALVTVTLRVLPVAYQTVFTVLAAYLILFLPRAVVSIRSGLAQAPPIREEASRTLGQSPVRTLLRVTAPAIMPSVLAGAALAGIGMASELTATLLLAPNGTRTLATEFWSASTSVQYVDAAPYAVLLTVISIPAVALMYRQARKRTA</sequence>
<dbReference type="Gene3D" id="1.10.3720.10">
    <property type="entry name" value="MetI-like"/>
    <property type="match status" value="2"/>
</dbReference>
<dbReference type="PROSITE" id="PS50928">
    <property type="entry name" value="ABC_TM1"/>
    <property type="match status" value="2"/>
</dbReference>
<keyword evidence="7 8" id="KW-0472">Membrane</keyword>
<evidence type="ECO:0000256" key="4">
    <source>
        <dbReference type="ARBA" id="ARBA00022519"/>
    </source>
</evidence>
<feature type="transmembrane region" description="Helical" evidence="8">
    <location>
        <begin position="365"/>
        <end position="382"/>
    </location>
</feature>
<dbReference type="InterPro" id="IPR000515">
    <property type="entry name" value="MetI-like"/>
</dbReference>
<feature type="transmembrane region" description="Helical" evidence="8">
    <location>
        <begin position="299"/>
        <end position="326"/>
    </location>
</feature>
<dbReference type="PANTHER" id="PTHR43357">
    <property type="entry name" value="INNER MEMBRANE ABC TRANSPORTER PERMEASE PROTEIN YDCV"/>
    <property type="match status" value="1"/>
</dbReference>
<feature type="transmembrane region" description="Helical" evidence="8">
    <location>
        <begin position="415"/>
        <end position="439"/>
    </location>
</feature>
<feature type="transmembrane region" description="Helical" evidence="8">
    <location>
        <begin position="338"/>
        <end position="359"/>
    </location>
</feature>
<evidence type="ECO:0000256" key="1">
    <source>
        <dbReference type="ARBA" id="ARBA00004429"/>
    </source>
</evidence>
<keyword evidence="2 8" id="KW-0813">Transport</keyword>
<evidence type="ECO:0000259" key="9">
    <source>
        <dbReference type="PROSITE" id="PS50928"/>
    </source>
</evidence>
<dbReference type="PANTHER" id="PTHR43357:SF3">
    <property type="entry name" value="FE(3+)-TRANSPORT SYSTEM PERMEASE PROTEIN FBPB 2"/>
    <property type="match status" value="1"/>
</dbReference>
<dbReference type="EMBL" id="BAAARI010000014">
    <property type="protein sequence ID" value="GAA2583525.1"/>
    <property type="molecule type" value="Genomic_DNA"/>
</dbReference>
<dbReference type="Pfam" id="PF00528">
    <property type="entry name" value="BPD_transp_1"/>
    <property type="match status" value="2"/>
</dbReference>
<organism evidence="10 11">
    <name type="scientific">Microbacterium binotii</name>
    <dbReference type="NCBI Taxonomy" id="462710"/>
    <lineage>
        <taxon>Bacteria</taxon>
        <taxon>Bacillati</taxon>
        <taxon>Actinomycetota</taxon>
        <taxon>Actinomycetes</taxon>
        <taxon>Micrococcales</taxon>
        <taxon>Microbacteriaceae</taxon>
        <taxon>Microbacterium</taxon>
    </lineage>
</organism>
<evidence type="ECO:0000256" key="6">
    <source>
        <dbReference type="ARBA" id="ARBA00022989"/>
    </source>
</evidence>
<comment type="subcellular location">
    <subcellularLocation>
        <location evidence="1">Cell inner membrane</location>
        <topology evidence="1">Multi-pass membrane protein</topology>
    </subcellularLocation>
    <subcellularLocation>
        <location evidence="8">Cell membrane</location>
        <topology evidence="8">Multi-pass membrane protein</topology>
    </subcellularLocation>
</comment>
<evidence type="ECO:0000256" key="5">
    <source>
        <dbReference type="ARBA" id="ARBA00022692"/>
    </source>
</evidence>
<evidence type="ECO:0000313" key="10">
    <source>
        <dbReference type="EMBL" id="GAA2583525.1"/>
    </source>
</evidence>
<dbReference type="SUPFAM" id="SSF161098">
    <property type="entry name" value="MetI-like"/>
    <property type="match status" value="2"/>
</dbReference>
<evidence type="ECO:0000256" key="8">
    <source>
        <dbReference type="RuleBase" id="RU363032"/>
    </source>
</evidence>
<proteinExistence type="inferred from homology"/>
<evidence type="ECO:0000256" key="2">
    <source>
        <dbReference type="ARBA" id="ARBA00022448"/>
    </source>
</evidence>
<keyword evidence="6 8" id="KW-1133">Transmembrane helix</keyword>
<comment type="caution">
    <text evidence="10">The sequence shown here is derived from an EMBL/GenBank/DDBJ whole genome shotgun (WGS) entry which is preliminary data.</text>
</comment>
<evidence type="ECO:0000256" key="3">
    <source>
        <dbReference type="ARBA" id="ARBA00022475"/>
    </source>
</evidence>
<feature type="transmembrane region" description="Helical" evidence="8">
    <location>
        <begin position="253"/>
        <end position="279"/>
    </location>
</feature>
<feature type="domain" description="ABC transmembrane type-1" evidence="9">
    <location>
        <begin position="300"/>
        <end position="490"/>
    </location>
</feature>
<comment type="similarity">
    <text evidence="8">Belongs to the binding-protein-dependent transport system permease family.</text>
</comment>
<feature type="domain" description="ABC transmembrane type-1" evidence="9">
    <location>
        <begin position="46"/>
        <end position="227"/>
    </location>
</feature>
<name>A0ABN3PIP4_9MICO</name>
<gene>
    <name evidence="10" type="ORF">GCM10009862_23350</name>
</gene>
<feature type="transmembrane region" description="Helical" evidence="8">
    <location>
        <begin position="83"/>
        <end position="102"/>
    </location>
</feature>
<protein>
    <submittedName>
        <fullName evidence="10">Iron ABC transporter permease</fullName>
    </submittedName>
</protein>
<feature type="transmembrane region" description="Helical" evidence="8">
    <location>
        <begin position="155"/>
        <end position="181"/>
    </location>
</feature>
<dbReference type="InterPro" id="IPR035906">
    <property type="entry name" value="MetI-like_sf"/>
</dbReference>
<feature type="transmembrane region" description="Helical" evidence="8">
    <location>
        <begin position="210"/>
        <end position="232"/>
    </location>
</feature>
<feature type="transmembrane region" description="Helical" evidence="8">
    <location>
        <begin position="108"/>
        <end position="134"/>
    </location>
</feature>
<reference evidence="10 11" key="1">
    <citation type="journal article" date="2019" name="Int. J. Syst. Evol. Microbiol.">
        <title>The Global Catalogue of Microorganisms (GCM) 10K type strain sequencing project: providing services to taxonomists for standard genome sequencing and annotation.</title>
        <authorList>
            <consortium name="The Broad Institute Genomics Platform"/>
            <consortium name="The Broad Institute Genome Sequencing Center for Infectious Disease"/>
            <person name="Wu L."/>
            <person name="Ma J."/>
        </authorList>
    </citation>
    <scope>NUCLEOTIDE SEQUENCE [LARGE SCALE GENOMIC DNA]</scope>
    <source>
        <strain evidence="10 11">JCM 16365</strain>
    </source>
</reference>
<keyword evidence="4" id="KW-0997">Cell inner membrane</keyword>
<evidence type="ECO:0000256" key="7">
    <source>
        <dbReference type="ARBA" id="ARBA00023136"/>
    </source>
</evidence>
<evidence type="ECO:0000313" key="11">
    <source>
        <dbReference type="Proteomes" id="UP001500274"/>
    </source>
</evidence>
<feature type="transmembrane region" description="Helical" evidence="8">
    <location>
        <begin position="472"/>
        <end position="491"/>
    </location>
</feature>
<dbReference type="Proteomes" id="UP001500274">
    <property type="component" value="Unassembled WGS sequence"/>
</dbReference>
<keyword evidence="11" id="KW-1185">Reference proteome</keyword>
<dbReference type="CDD" id="cd06261">
    <property type="entry name" value="TM_PBP2"/>
    <property type="match status" value="2"/>
</dbReference>